<dbReference type="eggNOG" id="ENOG5033KK6">
    <property type="taxonomic scope" value="Bacteria"/>
</dbReference>
<dbReference type="OrthoDB" id="8091188at2"/>
<protein>
    <submittedName>
        <fullName evidence="1">Prophage CP4-57 regulatory</fullName>
    </submittedName>
</protein>
<proteinExistence type="predicted"/>
<dbReference type="Gene3D" id="1.10.238.160">
    <property type="match status" value="1"/>
</dbReference>
<reference evidence="1 2" key="1">
    <citation type="submission" date="2014-03" db="EMBL/GenBank/DDBJ databases">
        <title>The draft genome sequence of Thioclava dalianensis DLFJ1-1.</title>
        <authorList>
            <person name="Lai Q."/>
            <person name="Shao Z."/>
        </authorList>
    </citation>
    <scope>NUCLEOTIDE SEQUENCE [LARGE SCALE GENOMIC DNA]</scope>
    <source>
        <strain evidence="1 2">DLFJ1-1</strain>
    </source>
</reference>
<sequence>MERKLLPANAVRMMCGDVSDMTIWRWLHDAELDFPKPIYIARRRYWREAEVLAWLDAQAEKGAA</sequence>
<organism evidence="1 2">
    <name type="scientific">Thioclava dalianensis</name>
    <dbReference type="NCBI Taxonomy" id="1185766"/>
    <lineage>
        <taxon>Bacteria</taxon>
        <taxon>Pseudomonadati</taxon>
        <taxon>Pseudomonadota</taxon>
        <taxon>Alphaproteobacteria</taxon>
        <taxon>Rhodobacterales</taxon>
        <taxon>Paracoccaceae</taxon>
        <taxon>Thioclava</taxon>
    </lineage>
</organism>
<name>A0A074TCW2_9RHOB</name>
<gene>
    <name evidence="1" type="ORF">DL1_16570</name>
</gene>
<dbReference type="AlphaFoldDB" id="A0A074TCW2"/>
<dbReference type="EMBL" id="JHEH01000050">
    <property type="protein sequence ID" value="KEP68010.1"/>
    <property type="molecule type" value="Genomic_DNA"/>
</dbReference>
<dbReference type="RefSeq" id="WP_038069608.1">
    <property type="nucleotide sequence ID" value="NZ_FOVB01000008.1"/>
</dbReference>
<keyword evidence="2" id="KW-1185">Reference proteome</keyword>
<comment type="caution">
    <text evidence="1">The sequence shown here is derived from an EMBL/GenBank/DDBJ whole genome shotgun (WGS) entry which is preliminary data.</text>
</comment>
<evidence type="ECO:0000313" key="1">
    <source>
        <dbReference type="EMBL" id="KEP68010.1"/>
    </source>
</evidence>
<dbReference type="Proteomes" id="UP000027725">
    <property type="component" value="Unassembled WGS sequence"/>
</dbReference>
<accession>A0A074TCW2</accession>
<evidence type="ECO:0000313" key="2">
    <source>
        <dbReference type="Proteomes" id="UP000027725"/>
    </source>
</evidence>
<dbReference type="STRING" id="1185766.SAMN05216224_1084"/>